<sequence>MATDNLRHEAPGRVVDACLLVYASTTDPTRGRGERNESDVRDRLDTDDAGEKNTYRLIKHGGQRMHAALRLGDSQSTRASGVRPSSTSTAQQAAILRPVAQPHGVYTCGSQSVA</sequence>
<reference evidence="2 3" key="1">
    <citation type="submission" date="2016-01" db="EMBL/GenBank/DDBJ databases">
        <title>Biosynthesis of antibiotic leucinostatins and their inhibition on Phytophthora in bio-control Purpureocillium lilacinum.</title>
        <authorList>
            <person name="Wang G."/>
            <person name="Liu Z."/>
            <person name="Lin R."/>
            <person name="Li E."/>
            <person name="Mao Z."/>
            <person name="Ling J."/>
            <person name="Yin W."/>
            <person name="Xie B."/>
        </authorList>
    </citation>
    <scope>NUCLEOTIDE SEQUENCE [LARGE SCALE GENOMIC DNA]</scope>
    <source>
        <strain evidence="2">PLBJ-1</strain>
    </source>
</reference>
<name>A0A179GDP4_PURLI</name>
<proteinExistence type="predicted"/>
<gene>
    <name evidence="2" type="ORF">VFPBJ_09234</name>
</gene>
<feature type="compositionally biased region" description="Polar residues" evidence="1">
    <location>
        <begin position="73"/>
        <end position="91"/>
    </location>
</feature>
<dbReference type="AlphaFoldDB" id="A0A179GDP4"/>
<feature type="compositionally biased region" description="Basic and acidic residues" evidence="1">
    <location>
        <begin position="29"/>
        <end position="48"/>
    </location>
</feature>
<dbReference type="Proteomes" id="UP000078240">
    <property type="component" value="Unassembled WGS sequence"/>
</dbReference>
<evidence type="ECO:0000313" key="3">
    <source>
        <dbReference type="Proteomes" id="UP000078240"/>
    </source>
</evidence>
<accession>A0A179GDP4</accession>
<feature type="region of interest" description="Disordered" evidence="1">
    <location>
        <begin position="72"/>
        <end position="91"/>
    </location>
</feature>
<organism evidence="2 3">
    <name type="scientific">Purpureocillium lilacinum</name>
    <name type="common">Paecilomyces lilacinus</name>
    <dbReference type="NCBI Taxonomy" id="33203"/>
    <lineage>
        <taxon>Eukaryota</taxon>
        <taxon>Fungi</taxon>
        <taxon>Dikarya</taxon>
        <taxon>Ascomycota</taxon>
        <taxon>Pezizomycotina</taxon>
        <taxon>Sordariomycetes</taxon>
        <taxon>Hypocreomycetidae</taxon>
        <taxon>Hypocreales</taxon>
        <taxon>Ophiocordycipitaceae</taxon>
        <taxon>Purpureocillium</taxon>
    </lineage>
</organism>
<comment type="caution">
    <text evidence="2">The sequence shown here is derived from an EMBL/GenBank/DDBJ whole genome shotgun (WGS) entry which is preliminary data.</text>
</comment>
<evidence type="ECO:0000313" key="2">
    <source>
        <dbReference type="EMBL" id="OAQ75259.1"/>
    </source>
</evidence>
<dbReference type="EMBL" id="LSBH01000008">
    <property type="protein sequence ID" value="OAQ75259.1"/>
    <property type="molecule type" value="Genomic_DNA"/>
</dbReference>
<evidence type="ECO:0000256" key="1">
    <source>
        <dbReference type="SAM" id="MobiDB-lite"/>
    </source>
</evidence>
<feature type="region of interest" description="Disordered" evidence="1">
    <location>
        <begin position="25"/>
        <end position="48"/>
    </location>
</feature>
<protein>
    <submittedName>
        <fullName evidence="2">Uncharacterized protein</fullName>
    </submittedName>
</protein>